<feature type="signal peptide" evidence="2">
    <location>
        <begin position="1"/>
        <end position="24"/>
    </location>
</feature>
<protein>
    <recommendedName>
        <fullName evidence="5">Antifreeze protein</fullName>
    </recommendedName>
</protein>
<dbReference type="EMBL" id="CP001622">
    <property type="protein sequence ID" value="ACS57197.1"/>
    <property type="molecule type" value="Genomic_DNA"/>
</dbReference>
<gene>
    <name evidence="3" type="ordered locus">Rleg_2938</name>
</gene>
<evidence type="ECO:0008006" key="5">
    <source>
        <dbReference type="Google" id="ProtNLM"/>
    </source>
</evidence>
<proteinExistence type="predicted"/>
<dbReference type="KEGG" id="rlg:Rleg_2938"/>
<dbReference type="Proteomes" id="UP000002256">
    <property type="component" value="Chromosome"/>
</dbReference>
<accession>C6ASF0</accession>
<reference evidence="3 4" key="1">
    <citation type="journal article" date="2010" name="Stand. Genomic Sci.">
        <title>Complete genome sequence of Rhizobium leguminosarum bv. trifolii strain WSM1325, an effective microsymbiont of annual Mediterranean clovers.</title>
        <authorList>
            <person name="Reeve W."/>
            <person name="O'Hara G."/>
            <person name="Chain P."/>
            <person name="Ardley J."/>
            <person name="Brau L."/>
            <person name="Nandesena K."/>
            <person name="Tiwari R."/>
            <person name="Copeland A."/>
            <person name="Nolan M."/>
            <person name="Han C."/>
            <person name="Brettin T."/>
            <person name="Land M."/>
            <person name="Ovchinikova G."/>
            <person name="Ivanova N."/>
            <person name="Mavromatis K."/>
            <person name="Markowitz V."/>
            <person name="Kyrpides N."/>
            <person name="Melino V."/>
            <person name="Denton M."/>
            <person name="Yates R."/>
            <person name="Howieson J."/>
        </authorList>
    </citation>
    <scope>NUCLEOTIDE SEQUENCE [LARGE SCALE GENOMIC DNA]</scope>
    <source>
        <strain evidence="3 4">WSM1325</strain>
    </source>
</reference>
<keyword evidence="2" id="KW-0732">Signal</keyword>
<feature type="chain" id="PRO_5002959721" description="Antifreeze protein" evidence="2">
    <location>
        <begin position="25"/>
        <end position="171"/>
    </location>
</feature>
<organism evidence="3 4">
    <name type="scientific">Rhizobium leguminosarum bv. trifolii (strain WSM1325)</name>
    <dbReference type="NCBI Taxonomy" id="395491"/>
    <lineage>
        <taxon>Bacteria</taxon>
        <taxon>Pseudomonadati</taxon>
        <taxon>Pseudomonadota</taxon>
        <taxon>Alphaproteobacteria</taxon>
        <taxon>Hyphomicrobiales</taxon>
        <taxon>Rhizobiaceae</taxon>
        <taxon>Rhizobium/Agrobacterium group</taxon>
        <taxon>Rhizobium</taxon>
    </lineage>
</organism>
<name>C6ASF0_RHILS</name>
<feature type="region of interest" description="Disordered" evidence="1">
    <location>
        <begin position="87"/>
        <end position="118"/>
    </location>
</feature>
<evidence type="ECO:0000256" key="1">
    <source>
        <dbReference type="SAM" id="MobiDB-lite"/>
    </source>
</evidence>
<dbReference type="AlphaFoldDB" id="C6ASF0"/>
<evidence type="ECO:0000256" key="2">
    <source>
        <dbReference type="SAM" id="SignalP"/>
    </source>
</evidence>
<evidence type="ECO:0000313" key="4">
    <source>
        <dbReference type="Proteomes" id="UP000002256"/>
    </source>
</evidence>
<sequence precursor="true">MRCFRSVFALTLTLSAVSSLTCMSDSQMTLRRDADQWGGRLDRTDFQTKGFSMMQFLAKAGLAVMLTAGTLAGTVVPAAAQLNIIIGEPDRGPPQNYRRPPPGYDRPPQGYGRPSRGCNPQLAENLARDYGFRRARVVDITPRRVIVQGWTRRGQDEMSFGNVRGCPALRR</sequence>
<evidence type="ECO:0000313" key="3">
    <source>
        <dbReference type="EMBL" id="ACS57197.1"/>
    </source>
</evidence>
<dbReference type="HOGENOM" id="CLU_133222_1_1_5"/>